<evidence type="ECO:0000256" key="4">
    <source>
        <dbReference type="ARBA" id="ARBA00023136"/>
    </source>
</evidence>
<dbReference type="PANTHER" id="PTHR11863">
    <property type="entry name" value="STEROL DESATURASE"/>
    <property type="match status" value="1"/>
</dbReference>
<evidence type="ECO:0000259" key="6">
    <source>
        <dbReference type="Pfam" id="PF04116"/>
    </source>
</evidence>
<feature type="transmembrane region" description="Helical" evidence="5">
    <location>
        <begin position="151"/>
        <end position="169"/>
    </location>
</feature>
<dbReference type="GO" id="GO:0016491">
    <property type="term" value="F:oxidoreductase activity"/>
    <property type="evidence" value="ECO:0007669"/>
    <property type="project" value="InterPro"/>
</dbReference>
<keyword evidence="2 5" id="KW-0812">Transmembrane</keyword>
<dbReference type="GO" id="GO:0016020">
    <property type="term" value="C:membrane"/>
    <property type="evidence" value="ECO:0007669"/>
    <property type="project" value="UniProtKB-SubCell"/>
</dbReference>
<protein>
    <submittedName>
        <fullName evidence="7">Sterol desaturase family protein</fullName>
    </submittedName>
</protein>
<sequence length="272" mass="32220">MDAFLSFFENMPTWQRLIWLTLILGGFWILEGYYALVRFKYNKWIHARTNFILLAFVLLVNLLFGFLTAGIFIWLDESGFGLLHLFSLPIWLELLLSILVLDLIAQYFVHYLLHKVKWMWRLHLIHHTDTHVDATTGTRHHPLDFILRESFALIAVLIMGMPVAYYLFYRLLSIFFTYFTHANISIPNSLDKALSYVIVTPNMHKFHHHYQLPWTDSNYGNMFSIWDHMFGTYVYENTANIRYGIDIVKDDKADNIGYQLGIPFNRKIKTKN</sequence>
<dbReference type="Pfam" id="PF04116">
    <property type="entry name" value="FA_hydroxylase"/>
    <property type="match status" value="1"/>
</dbReference>
<evidence type="ECO:0000256" key="5">
    <source>
        <dbReference type="SAM" id="Phobius"/>
    </source>
</evidence>
<evidence type="ECO:0000256" key="3">
    <source>
        <dbReference type="ARBA" id="ARBA00022989"/>
    </source>
</evidence>
<dbReference type="OrthoDB" id="9770329at2"/>
<dbReference type="AlphaFoldDB" id="A0A7K1LRF1"/>
<comment type="subcellular location">
    <subcellularLocation>
        <location evidence="1">Membrane</location>
    </subcellularLocation>
</comment>
<gene>
    <name evidence="7" type="ORF">FLP08_12385</name>
</gene>
<feature type="transmembrane region" description="Helical" evidence="5">
    <location>
        <begin position="94"/>
        <end position="113"/>
    </location>
</feature>
<feature type="transmembrane region" description="Helical" evidence="5">
    <location>
        <begin position="17"/>
        <end position="39"/>
    </location>
</feature>
<dbReference type="InterPro" id="IPR050307">
    <property type="entry name" value="Sterol_Desaturase_Related"/>
</dbReference>
<dbReference type="GO" id="GO:0005506">
    <property type="term" value="F:iron ion binding"/>
    <property type="evidence" value="ECO:0007669"/>
    <property type="project" value="InterPro"/>
</dbReference>
<evidence type="ECO:0000256" key="2">
    <source>
        <dbReference type="ARBA" id="ARBA00022692"/>
    </source>
</evidence>
<evidence type="ECO:0000313" key="8">
    <source>
        <dbReference type="Proteomes" id="UP000460416"/>
    </source>
</evidence>
<organism evidence="7 8">
    <name type="scientific">Christiangramia aestuarii</name>
    <dbReference type="NCBI Taxonomy" id="1028746"/>
    <lineage>
        <taxon>Bacteria</taxon>
        <taxon>Pseudomonadati</taxon>
        <taxon>Bacteroidota</taxon>
        <taxon>Flavobacteriia</taxon>
        <taxon>Flavobacteriales</taxon>
        <taxon>Flavobacteriaceae</taxon>
        <taxon>Christiangramia</taxon>
    </lineage>
</organism>
<reference evidence="7 8" key="1">
    <citation type="submission" date="2019-07" db="EMBL/GenBank/DDBJ databases">
        <title>Gramella aestuarii sp. nov., isolated from a tidal flat, and emended description of Gramella echinicola.</title>
        <authorList>
            <person name="Liu L."/>
        </authorList>
    </citation>
    <scope>NUCLEOTIDE SEQUENCE [LARGE SCALE GENOMIC DNA]</scope>
    <source>
        <strain evidence="7 8">BS12</strain>
    </source>
</reference>
<keyword evidence="3 5" id="KW-1133">Transmembrane helix</keyword>
<dbReference type="InterPro" id="IPR006694">
    <property type="entry name" value="Fatty_acid_hydroxylase"/>
</dbReference>
<accession>A0A7K1LRF1</accession>
<feature type="domain" description="Fatty acid hydroxylase" evidence="6">
    <location>
        <begin position="98"/>
        <end position="232"/>
    </location>
</feature>
<name>A0A7K1LRF1_9FLAO</name>
<comment type="caution">
    <text evidence="7">The sequence shown here is derived from an EMBL/GenBank/DDBJ whole genome shotgun (WGS) entry which is preliminary data.</text>
</comment>
<proteinExistence type="predicted"/>
<keyword evidence="8" id="KW-1185">Reference proteome</keyword>
<keyword evidence="4 5" id="KW-0472">Membrane</keyword>
<dbReference type="EMBL" id="VJVW01000004">
    <property type="protein sequence ID" value="MUP43376.1"/>
    <property type="molecule type" value="Genomic_DNA"/>
</dbReference>
<dbReference type="GO" id="GO:0008610">
    <property type="term" value="P:lipid biosynthetic process"/>
    <property type="evidence" value="ECO:0007669"/>
    <property type="project" value="InterPro"/>
</dbReference>
<evidence type="ECO:0000256" key="1">
    <source>
        <dbReference type="ARBA" id="ARBA00004370"/>
    </source>
</evidence>
<evidence type="ECO:0000313" key="7">
    <source>
        <dbReference type="EMBL" id="MUP43376.1"/>
    </source>
</evidence>
<dbReference type="Proteomes" id="UP000460416">
    <property type="component" value="Unassembled WGS sequence"/>
</dbReference>
<dbReference type="RefSeq" id="WP_156277061.1">
    <property type="nucleotide sequence ID" value="NZ_BAABGI010000001.1"/>
</dbReference>
<feature type="transmembrane region" description="Helical" evidence="5">
    <location>
        <begin position="51"/>
        <end position="74"/>
    </location>
</feature>